<organism evidence="2 3">
    <name type="scientific">Pleuronectes platessa</name>
    <name type="common">European plaice</name>
    <dbReference type="NCBI Taxonomy" id="8262"/>
    <lineage>
        <taxon>Eukaryota</taxon>
        <taxon>Metazoa</taxon>
        <taxon>Chordata</taxon>
        <taxon>Craniata</taxon>
        <taxon>Vertebrata</taxon>
        <taxon>Euteleostomi</taxon>
        <taxon>Actinopterygii</taxon>
        <taxon>Neopterygii</taxon>
        <taxon>Teleostei</taxon>
        <taxon>Neoteleostei</taxon>
        <taxon>Acanthomorphata</taxon>
        <taxon>Carangaria</taxon>
        <taxon>Pleuronectiformes</taxon>
        <taxon>Pleuronectoidei</taxon>
        <taxon>Pleuronectidae</taxon>
        <taxon>Pleuronectes</taxon>
    </lineage>
</organism>
<reference evidence="2" key="1">
    <citation type="submission" date="2020-03" db="EMBL/GenBank/DDBJ databases">
        <authorList>
            <person name="Weist P."/>
        </authorList>
    </citation>
    <scope>NUCLEOTIDE SEQUENCE</scope>
</reference>
<dbReference type="AlphaFoldDB" id="A0A9N7TXX8"/>
<sequence>MRHLKTHLSTVSSIWLRVECWSTSNNLYGAARVPGSCLRNHLSSGRALNSYSDCFLLKDLEKTSSRSSQFKSFRCKPHKWYTVSFKAALPLGSYCGQRTVNGERHTGPRGEKKLGQTLHSHYSSLVSLAAAPRTSAEEPQPLINSDEWL</sequence>
<protein>
    <submittedName>
        <fullName evidence="2">Uncharacterized protein</fullName>
    </submittedName>
</protein>
<keyword evidence="3" id="KW-1185">Reference proteome</keyword>
<accession>A0A9N7TXX8</accession>
<proteinExistence type="predicted"/>
<feature type="region of interest" description="Disordered" evidence="1">
    <location>
        <begin position="130"/>
        <end position="149"/>
    </location>
</feature>
<evidence type="ECO:0000256" key="1">
    <source>
        <dbReference type="SAM" id="MobiDB-lite"/>
    </source>
</evidence>
<dbReference type="Proteomes" id="UP001153269">
    <property type="component" value="Unassembled WGS sequence"/>
</dbReference>
<name>A0A9N7TXX8_PLEPL</name>
<gene>
    <name evidence="2" type="ORF">PLEPLA_LOCUS8366</name>
</gene>
<comment type="caution">
    <text evidence="2">The sequence shown here is derived from an EMBL/GenBank/DDBJ whole genome shotgun (WGS) entry which is preliminary data.</text>
</comment>
<dbReference type="EMBL" id="CADEAL010000458">
    <property type="protein sequence ID" value="CAB1420491.1"/>
    <property type="molecule type" value="Genomic_DNA"/>
</dbReference>
<evidence type="ECO:0000313" key="2">
    <source>
        <dbReference type="EMBL" id="CAB1420491.1"/>
    </source>
</evidence>
<evidence type="ECO:0000313" key="3">
    <source>
        <dbReference type="Proteomes" id="UP001153269"/>
    </source>
</evidence>